<keyword evidence="6" id="KW-0067">ATP-binding</keyword>
<dbReference type="PANTHER" id="PTHR20275">
    <property type="entry name" value="NAD KINASE"/>
    <property type="match status" value="1"/>
</dbReference>
<dbReference type="GO" id="GO:0003951">
    <property type="term" value="F:NAD+ kinase activity"/>
    <property type="evidence" value="ECO:0007669"/>
    <property type="project" value="UniProtKB-UniRule"/>
</dbReference>
<dbReference type="NCBIfam" id="NF003406">
    <property type="entry name" value="PRK04761.1"/>
    <property type="match status" value="1"/>
</dbReference>
<evidence type="ECO:0000256" key="3">
    <source>
        <dbReference type="ARBA" id="ARBA00022857"/>
    </source>
</evidence>
<evidence type="ECO:0000256" key="5">
    <source>
        <dbReference type="ARBA" id="ARBA00047925"/>
    </source>
</evidence>
<dbReference type="Gene3D" id="3.40.50.10330">
    <property type="entry name" value="Probable inorganic polyphosphate/atp-NAD kinase, domain 1"/>
    <property type="match status" value="1"/>
</dbReference>
<dbReference type="AlphaFoldDB" id="A0A1Q9ASX8"/>
<feature type="binding site" evidence="6">
    <location>
        <begin position="157"/>
        <end position="162"/>
    </location>
    <ligand>
        <name>NAD(+)</name>
        <dbReference type="ChEBI" id="CHEBI:57540"/>
    </ligand>
</feature>
<dbReference type="Proteomes" id="UP000186364">
    <property type="component" value="Unassembled WGS sequence"/>
</dbReference>
<dbReference type="GO" id="GO:0005524">
    <property type="term" value="F:ATP binding"/>
    <property type="evidence" value="ECO:0007669"/>
    <property type="project" value="UniProtKB-KW"/>
</dbReference>
<feature type="binding site" evidence="6">
    <location>
        <begin position="116"/>
        <end position="117"/>
    </location>
    <ligand>
        <name>NAD(+)</name>
        <dbReference type="ChEBI" id="CHEBI:57540"/>
    </ligand>
</feature>
<keyword evidence="2 6" id="KW-0418">Kinase</keyword>
<evidence type="ECO:0000313" key="7">
    <source>
        <dbReference type="EMBL" id="OLP58425.1"/>
    </source>
</evidence>
<feature type="binding site" evidence="6">
    <location>
        <begin position="46"/>
        <end position="47"/>
    </location>
    <ligand>
        <name>NAD(+)</name>
        <dbReference type="ChEBI" id="CHEBI:57540"/>
    </ligand>
</feature>
<dbReference type="Pfam" id="PF20143">
    <property type="entry name" value="NAD_kinase_C"/>
    <property type="match status" value="1"/>
</dbReference>
<evidence type="ECO:0000256" key="6">
    <source>
        <dbReference type="HAMAP-Rule" id="MF_00361"/>
    </source>
</evidence>
<reference evidence="7 8" key="1">
    <citation type="submission" date="2016-09" db="EMBL/GenBank/DDBJ databases">
        <title>Rhizobium sp. nov., a novel species isolated from the rice rhizosphere.</title>
        <authorList>
            <person name="Zhao J."/>
            <person name="Zhang X."/>
        </authorList>
    </citation>
    <scope>NUCLEOTIDE SEQUENCE [LARGE SCALE GENOMIC DNA]</scope>
    <source>
        <strain evidence="7 8">1.7048</strain>
    </source>
</reference>
<dbReference type="Gene3D" id="2.60.200.30">
    <property type="entry name" value="Probable inorganic polyphosphate/atp-NAD kinase, domain 2"/>
    <property type="match status" value="1"/>
</dbReference>
<comment type="subcellular location">
    <subcellularLocation>
        <location evidence="6">Cytoplasm</location>
    </subcellularLocation>
</comment>
<comment type="function">
    <text evidence="6">Involved in the regulation of the intracellular balance of NAD and NADP, and is a key enzyme in the biosynthesis of NADP. Catalyzes specifically the phosphorylation on 2'-hydroxyl of the adenosine moiety of NAD to yield NADP.</text>
</comment>
<keyword evidence="6" id="KW-0547">Nucleotide-binding</keyword>
<evidence type="ECO:0000256" key="1">
    <source>
        <dbReference type="ARBA" id="ARBA00022679"/>
    </source>
</evidence>
<dbReference type="GO" id="GO:0005737">
    <property type="term" value="C:cytoplasm"/>
    <property type="evidence" value="ECO:0007669"/>
    <property type="project" value="UniProtKB-SubCell"/>
</dbReference>
<dbReference type="PANTHER" id="PTHR20275:SF0">
    <property type="entry name" value="NAD KINASE"/>
    <property type="match status" value="1"/>
</dbReference>
<dbReference type="InterPro" id="IPR002504">
    <property type="entry name" value="NADK"/>
</dbReference>
<keyword evidence="6" id="KW-0963">Cytoplasm</keyword>
<dbReference type="EC" id="2.7.1.23" evidence="6"/>
<feature type="binding site" evidence="6">
    <location>
        <position position="146"/>
    </location>
    <ligand>
        <name>NAD(+)</name>
        <dbReference type="ChEBI" id="CHEBI:57540"/>
    </ligand>
</feature>
<dbReference type="InterPro" id="IPR017438">
    <property type="entry name" value="ATP-NAD_kinase_N"/>
</dbReference>
<dbReference type="EMBL" id="MKIP01000057">
    <property type="protein sequence ID" value="OLP58425.1"/>
    <property type="molecule type" value="Genomic_DNA"/>
</dbReference>
<dbReference type="SUPFAM" id="SSF111331">
    <property type="entry name" value="NAD kinase/diacylglycerol kinase-like"/>
    <property type="match status" value="1"/>
</dbReference>
<comment type="caution">
    <text evidence="6">Lacks conserved residue(s) required for the propagation of feature annotation.</text>
</comment>
<keyword evidence="3 6" id="KW-0521">NADP</keyword>
<protein>
    <recommendedName>
        <fullName evidence="6">NAD kinase</fullName>
        <ecNumber evidence="6">2.7.1.23</ecNumber>
    </recommendedName>
    <alternativeName>
        <fullName evidence="6">ATP-dependent NAD kinase</fullName>
    </alternativeName>
</protein>
<proteinExistence type="inferred from homology"/>
<evidence type="ECO:0000256" key="4">
    <source>
        <dbReference type="ARBA" id="ARBA00023027"/>
    </source>
</evidence>
<comment type="caution">
    <text evidence="7">The sequence shown here is derived from an EMBL/GenBank/DDBJ whole genome shotgun (WGS) entry which is preliminary data.</text>
</comment>
<evidence type="ECO:0000256" key="2">
    <source>
        <dbReference type="ARBA" id="ARBA00022777"/>
    </source>
</evidence>
<comment type="catalytic activity">
    <reaction evidence="5 6">
        <text>NAD(+) + ATP = ADP + NADP(+) + H(+)</text>
        <dbReference type="Rhea" id="RHEA:18629"/>
        <dbReference type="ChEBI" id="CHEBI:15378"/>
        <dbReference type="ChEBI" id="CHEBI:30616"/>
        <dbReference type="ChEBI" id="CHEBI:57540"/>
        <dbReference type="ChEBI" id="CHEBI:58349"/>
        <dbReference type="ChEBI" id="CHEBI:456216"/>
        <dbReference type="EC" id="2.7.1.23"/>
    </reaction>
</comment>
<dbReference type="GO" id="GO:0006741">
    <property type="term" value="P:NADP+ biosynthetic process"/>
    <property type="evidence" value="ECO:0007669"/>
    <property type="project" value="UniProtKB-UniRule"/>
</dbReference>
<comment type="similarity">
    <text evidence="6">Belongs to the NAD kinase family.</text>
</comment>
<organism evidence="7 8">
    <name type="scientific">Xaviernesmea oryzae</name>
    <dbReference type="NCBI Taxonomy" id="464029"/>
    <lineage>
        <taxon>Bacteria</taxon>
        <taxon>Pseudomonadati</taxon>
        <taxon>Pseudomonadota</taxon>
        <taxon>Alphaproteobacteria</taxon>
        <taxon>Hyphomicrobiales</taxon>
        <taxon>Rhizobiaceae</taxon>
        <taxon>Rhizobium/Agrobacterium group</taxon>
        <taxon>Xaviernesmea</taxon>
    </lineage>
</organism>
<dbReference type="GO" id="GO:0046872">
    <property type="term" value="F:metal ion binding"/>
    <property type="evidence" value="ECO:0007669"/>
    <property type="project" value="UniProtKB-UniRule"/>
</dbReference>
<dbReference type="InterPro" id="IPR016064">
    <property type="entry name" value="NAD/diacylglycerol_kinase_sf"/>
</dbReference>
<sequence length="257" mass="28159">MVRPVDTIAFVASTAPDAQDALAELTALYGNVPLAAADVVVALGGDGFMLQTLHSCMRNDKLVYGMNRGSVGFLMNRYSAENLQDRLGEAVENAFHPLEMQTVDTQGNRFRGLAINEVYLFRQSYQAAKLRVVVDGRVRLEELICDGILLSTPAGSTAYNLSAHGPILPLEAPLLALTPVSPFRPRRWRGALLPNRVTVDISILEADKRPVNAVADHTEVKSVLKVRIAQAETVTARLLSDPDYSWSDRILAEQFTN</sequence>
<keyword evidence="4 6" id="KW-0520">NAD</keyword>
<keyword evidence="8" id="KW-1185">Reference proteome</keyword>
<dbReference type="OrthoDB" id="9774737at2"/>
<dbReference type="RefSeq" id="WP_075628850.1">
    <property type="nucleotide sequence ID" value="NZ_FOAM01000023.1"/>
</dbReference>
<feature type="binding site" evidence="6">
    <location>
        <position position="154"/>
    </location>
    <ligand>
        <name>NAD(+)</name>
        <dbReference type="ChEBI" id="CHEBI:57540"/>
    </ligand>
</feature>
<comment type="cofactor">
    <cofactor evidence="6">
        <name>a divalent metal cation</name>
        <dbReference type="ChEBI" id="CHEBI:60240"/>
    </cofactor>
</comment>
<dbReference type="HAMAP" id="MF_00361">
    <property type="entry name" value="NAD_kinase"/>
    <property type="match status" value="1"/>
</dbReference>
<name>A0A1Q9ASX8_9HYPH</name>
<dbReference type="InterPro" id="IPR017437">
    <property type="entry name" value="ATP-NAD_kinase_PpnK-typ_C"/>
</dbReference>
<dbReference type="GO" id="GO:0019674">
    <property type="term" value="P:NAD+ metabolic process"/>
    <property type="evidence" value="ECO:0007669"/>
    <property type="project" value="InterPro"/>
</dbReference>
<gene>
    <name evidence="6" type="primary">nadK</name>
    <name evidence="7" type="ORF">BJF93_16225</name>
</gene>
<feature type="active site" description="Proton acceptor" evidence="6">
    <location>
        <position position="46"/>
    </location>
</feature>
<keyword evidence="1 6" id="KW-0808">Transferase</keyword>
<evidence type="ECO:0000313" key="8">
    <source>
        <dbReference type="Proteomes" id="UP000186364"/>
    </source>
</evidence>
<dbReference type="GO" id="GO:0051287">
    <property type="term" value="F:NAD binding"/>
    <property type="evidence" value="ECO:0007669"/>
    <property type="project" value="UniProtKB-ARBA"/>
</dbReference>
<accession>A0A1Q9ASX8</accession>